<dbReference type="FunFam" id="2.30.29.30:FF:000032">
    <property type="entry name" value="Non-specific serine/threonine protein kinase"/>
    <property type="match status" value="1"/>
</dbReference>
<dbReference type="PROSITE" id="PS50219">
    <property type="entry name" value="CNH"/>
    <property type="match status" value="1"/>
</dbReference>
<evidence type="ECO:0000256" key="2">
    <source>
        <dbReference type="ARBA" id="ARBA00004496"/>
    </source>
</evidence>
<dbReference type="SUPFAM" id="SSF69322">
    <property type="entry name" value="Tricorn protease domain 2"/>
    <property type="match status" value="1"/>
</dbReference>
<dbReference type="Gene3D" id="3.30.60.20">
    <property type="match status" value="1"/>
</dbReference>
<dbReference type="Gene3D" id="2.30.29.30">
    <property type="entry name" value="Pleckstrin-homology domain (PH domain)/Phosphotyrosine-binding domain (PTB)"/>
    <property type="match status" value="1"/>
</dbReference>
<dbReference type="SUPFAM" id="SSF57889">
    <property type="entry name" value="Cysteine-rich domain"/>
    <property type="match status" value="1"/>
</dbReference>
<dbReference type="GO" id="GO:0042641">
    <property type="term" value="C:actomyosin"/>
    <property type="evidence" value="ECO:0007669"/>
    <property type="project" value="TreeGrafter"/>
</dbReference>
<feature type="region of interest" description="Disordered" evidence="15">
    <location>
        <begin position="1089"/>
        <end position="1242"/>
    </location>
</feature>
<dbReference type="Gene3D" id="1.20.5.340">
    <property type="match status" value="1"/>
</dbReference>
<keyword evidence="4" id="KW-0963">Cytoplasm</keyword>
<feature type="compositionally biased region" description="Polar residues" evidence="15">
    <location>
        <begin position="1139"/>
        <end position="1154"/>
    </location>
</feature>
<feature type="compositionally biased region" description="Polar residues" evidence="15">
    <location>
        <begin position="415"/>
        <end position="427"/>
    </location>
</feature>
<evidence type="ECO:0000259" key="16">
    <source>
        <dbReference type="PROSITE" id="PS50003"/>
    </source>
</evidence>
<feature type="region of interest" description="Disordered" evidence="15">
    <location>
        <begin position="401"/>
        <end position="444"/>
    </location>
</feature>
<feature type="region of interest" description="Disordered" evidence="15">
    <location>
        <begin position="46"/>
        <end position="111"/>
    </location>
</feature>
<evidence type="ECO:0000256" key="4">
    <source>
        <dbReference type="ARBA" id="ARBA00022490"/>
    </source>
</evidence>
<evidence type="ECO:0000256" key="13">
    <source>
        <dbReference type="ARBA" id="ARBA00048679"/>
    </source>
</evidence>
<dbReference type="InterPro" id="IPR001849">
    <property type="entry name" value="PH_domain"/>
</dbReference>
<keyword evidence="8 20" id="KW-0418">Kinase</keyword>
<evidence type="ECO:0000256" key="14">
    <source>
        <dbReference type="SAM" id="Coils"/>
    </source>
</evidence>
<organism evidence="20 21">
    <name type="scientific">Pelobates cultripes</name>
    <name type="common">Western spadefoot toad</name>
    <dbReference type="NCBI Taxonomy" id="61616"/>
    <lineage>
        <taxon>Eukaryota</taxon>
        <taxon>Metazoa</taxon>
        <taxon>Chordata</taxon>
        <taxon>Craniata</taxon>
        <taxon>Vertebrata</taxon>
        <taxon>Euteleostomi</taxon>
        <taxon>Amphibia</taxon>
        <taxon>Batrachia</taxon>
        <taxon>Anura</taxon>
        <taxon>Pelobatoidea</taxon>
        <taxon>Pelobatidae</taxon>
        <taxon>Pelobates</taxon>
    </lineage>
</organism>
<evidence type="ECO:0000256" key="9">
    <source>
        <dbReference type="ARBA" id="ARBA00022833"/>
    </source>
</evidence>
<feature type="compositionally biased region" description="Basic and acidic residues" evidence="15">
    <location>
        <begin position="67"/>
        <end position="79"/>
    </location>
</feature>
<evidence type="ECO:0000256" key="6">
    <source>
        <dbReference type="ARBA" id="ARBA00022553"/>
    </source>
</evidence>
<feature type="domain" description="CNH" evidence="19">
    <location>
        <begin position="678"/>
        <end position="950"/>
    </location>
</feature>
<dbReference type="AlphaFoldDB" id="A0AAD1VWM5"/>
<feature type="compositionally biased region" description="Basic and acidic residues" evidence="15">
    <location>
        <begin position="46"/>
        <end position="57"/>
    </location>
</feature>
<dbReference type="Pfam" id="PF25346">
    <property type="entry name" value="PH_MRCK"/>
    <property type="match status" value="1"/>
</dbReference>
<dbReference type="InterPro" id="IPR031597">
    <property type="entry name" value="KELK"/>
</dbReference>
<feature type="domain" description="CRIB" evidence="18">
    <location>
        <begin position="1064"/>
        <end position="1077"/>
    </location>
</feature>
<evidence type="ECO:0000259" key="18">
    <source>
        <dbReference type="PROSITE" id="PS50108"/>
    </source>
</evidence>
<dbReference type="GO" id="GO:0005524">
    <property type="term" value="F:ATP binding"/>
    <property type="evidence" value="ECO:0007669"/>
    <property type="project" value="InterPro"/>
</dbReference>
<evidence type="ECO:0000259" key="19">
    <source>
        <dbReference type="PROSITE" id="PS50219"/>
    </source>
</evidence>
<dbReference type="PANTHER" id="PTHR22988:SF31">
    <property type="entry name" value="SERINE_THREONINE-PROTEIN KINASE MRCK ALPHA"/>
    <property type="match status" value="1"/>
</dbReference>
<dbReference type="InterPro" id="IPR000095">
    <property type="entry name" value="CRIB_dom"/>
</dbReference>
<dbReference type="Pfam" id="PF00130">
    <property type="entry name" value="C1_1"/>
    <property type="match status" value="1"/>
</dbReference>
<keyword evidence="8 20" id="KW-0808">Transferase</keyword>
<dbReference type="InterPro" id="IPR002219">
    <property type="entry name" value="PKC_DAG/PE"/>
</dbReference>
<dbReference type="InterPro" id="IPR014930">
    <property type="entry name" value="Myotonic_dystrophy_kinase_coil"/>
</dbReference>
<feature type="compositionally biased region" description="Low complexity" evidence="15">
    <location>
        <begin position="1206"/>
        <end position="1217"/>
    </location>
</feature>
<feature type="coiled-coil region" evidence="14">
    <location>
        <begin position="133"/>
        <end position="245"/>
    </location>
</feature>
<dbReference type="CDD" id="cd20864">
    <property type="entry name" value="C1_MRCKalpha"/>
    <property type="match status" value="1"/>
</dbReference>
<dbReference type="Pfam" id="PF00780">
    <property type="entry name" value="CNH"/>
    <property type="match status" value="1"/>
</dbReference>
<dbReference type="SMART" id="SM00109">
    <property type="entry name" value="C1"/>
    <property type="match status" value="1"/>
</dbReference>
<dbReference type="PROSITE" id="PS50081">
    <property type="entry name" value="ZF_DAG_PE_2"/>
    <property type="match status" value="1"/>
</dbReference>
<dbReference type="InterPro" id="IPR011993">
    <property type="entry name" value="PH-like_dom_sf"/>
</dbReference>
<evidence type="ECO:0000256" key="7">
    <source>
        <dbReference type="ARBA" id="ARBA00022723"/>
    </source>
</evidence>
<dbReference type="PROSITE" id="PS50108">
    <property type="entry name" value="CRIB"/>
    <property type="match status" value="2"/>
</dbReference>
<keyword evidence="6" id="KW-0597">Phosphoprotein</keyword>
<dbReference type="GO" id="GO:0004674">
    <property type="term" value="F:protein serine/threonine kinase activity"/>
    <property type="evidence" value="ECO:0007669"/>
    <property type="project" value="UniProtKB-KW"/>
</dbReference>
<dbReference type="InterPro" id="IPR046349">
    <property type="entry name" value="C1-like_sf"/>
</dbReference>
<sequence>MQEMAELNERLTELRSQKQKFVRQLRDKEEEMEGVAQKVEGLRQELRRTERSKKELEAQAAASAAEASKDRKLRERSEQYAKQLESELEGLKQKQVGRSPGVSNSEYQQEVTKLKSELEKKSVFYEDEFSKREALHATEINNLKKELRDAESQQLTLKKEIMILKDKLDKTRRESQSEREEFEAEFKQKFDRERVILTEENKKLSNELDKLTATSERLSVNNRQLEEEMRDLADKKESVAHWEAQITEIIQWVSDEKDARGYLQALASKMTEELDTLRNSSLGARATDMPWKMRRFAKLDMSARLELQSALDAEIRAKQAIQEELNKAKAAIIATECKLQESEKKNQELVTEVEKLKWETDEFRSEKGVKHQESQNSFLAFLNAPTSVLDQFEMDSVDNFTLSNTPSRDEDMKSQMISRSRSPSTMSDIEPAEVTGHPPGSVQTPTMRASYVSSGSSVPKPKAHQFVVKSFNTPTKCNQCTSLMVGLIRQGCTCEVCGFSCHVTCADKAPAVCPIPPEQTKGPLGIDPQKGIGTAYEGHVRVPKPAGVKKGWQRAQAVVCDFKLFLYDIAEGKASQPTCSVSQVIDMRDEEFAVSSVLASDVIHASRKDIPCIFRVTASQLSASSNKCSILLLADSESERSKWVGVLNELHRILKKNKLKDRSVYVPKEAYDSTLPLIKNTQSASILDHERIALGNEEGLFVVHVTKDEIIRVGDNKKVHQVELIPYEQLIAVISGRNRHVRLYPMASLDGRETEFFKLAETKGCQGIVSGQVRHGALTCLCVSMKRQVLCYELNQSKARHKKIKEIQVPGNVQWMAIFNERLCVGYQSGFIRYPLHAEGSPYSLLHSDDHTLSFITQQPTDAICAVEISNKEYLLCFSSVGVYVDCQGRRSRQQELMWPAVPSACCYNAPYLSVYSENAVDVFDINSMEWIQTIPLKKVRPLNSEGSLNLLGLETIRLIYFKNKMAEGDELVVPETSDNSRKQMVRNINNKRRYSFRVPEEERMQQRREMLRDPEMRNKLISNPTNFNHIAHMGPGDGIQILKDLPMPRSPYPSPLRHHSSLISTPSNFEHVYHMTVNSAENFLSSDPVNLASSSSPSLSATPGSHRNLRHQDSRTMFSGSVSIPSITKSRMEPGRSMSASSGLAARTSQNGSALRRDLSGGSYGAKRQPMTSPSDGSLSSGGLDQGSDAPARDYEREDSDSPRHSTASNSSNLSSPPSPASPHKTKSSSLESSDHVSWEA</sequence>
<dbReference type="InterPro" id="IPR057529">
    <property type="entry name" value="MRCK/ROCK_PH"/>
</dbReference>
<dbReference type="FunFam" id="1.20.5.340:FF:000010">
    <property type="entry name" value="Non-specific serine/threonine protein kinase"/>
    <property type="match status" value="1"/>
</dbReference>
<comment type="catalytic activity">
    <reaction evidence="12">
        <text>L-threonyl-[protein] + ATP = O-phospho-L-threonyl-[protein] + ADP + H(+)</text>
        <dbReference type="Rhea" id="RHEA:46608"/>
        <dbReference type="Rhea" id="RHEA-COMP:11060"/>
        <dbReference type="Rhea" id="RHEA-COMP:11605"/>
        <dbReference type="ChEBI" id="CHEBI:15378"/>
        <dbReference type="ChEBI" id="CHEBI:30013"/>
        <dbReference type="ChEBI" id="CHEBI:30616"/>
        <dbReference type="ChEBI" id="CHEBI:61977"/>
        <dbReference type="ChEBI" id="CHEBI:456216"/>
        <dbReference type="EC" id="2.7.11.1"/>
    </reaction>
</comment>
<proteinExistence type="predicted"/>
<dbReference type="SUPFAM" id="SSF50729">
    <property type="entry name" value="PH domain-like"/>
    <property type="match status" value="1"/>
</dbReference>
<dbReference type="PROSITE" id="PS50003">
    <property type="entry name" value="PH_DOMAIN"/>
    <property type="match status" value="1"/>
</dbReference>
<feature type="compositionally biased region" description="Polar residues" evidence="15">
    <location>
        <begin position="1116"/>
        <end position="1130"/>
    </location>
</feature>
<dbReference type="PROSITE" id="PS00479">
    <property type="entry name" value="ZF_DAG_PE_1"/>
    <property type="match status" value="1"/>
</dbReference>
<dbReference type="InterPro" id="IPR001180">
    <property type="entry name" value="CNH_dom"/>
</dbReference>
<feature type="domain" description="CRIB" evidence="18">
    <location>
        <begin position="1022"/>
        <end position="1035"/>
    </location>
</feature>
<keyword evidence="5" id="KW-0723">Serine/threonine-protein kinase</keyword>
<evidence type="ECO:0000256" key="5">
    <source>
        <dbReference type="ARBA" id="ARBA00022527"/>
    </source>
</evidence>
<keyword evidence="9" id="KW-0862">Zinc</keyword>
<feature type="domain" description="Phorbol-ester/DAG-type" evidence="17">
    <location>
        <begin position="463"/>
        <end position="513"/>
    </location>
</feature>
<keyword evidence="21" id="KW-1185">Reference proteome</keyword>
<reference evidence="20" key="1">
    <citation type="submission" date="2022-03" db="EMBL/GenBank/DDBJ databases">
        <authorList>
            <person name="Alioto T."/>
            <person name="Alioto T."/>
            <person name="Gomez Garrido J."/>
        </authorList>
    </citation>
    <scope>NUCLEOTIDE SEQUENCE</scope>
</reference>
<dbReference type="GO" id="GO:0005737">
    <property type="term" value="C:cytoplasm"/>
    <property type="evidence" value="ECO:0007669"/>
    <property type="project" value="UniProtKB-SubCell"/>
</dbReference>
<feature type="domain" description="PH" evidence="16">
    <location>
        <begin position="533"/>
        <end position="652"/>
    </location>
</feature>
<accession>A0AAD1VWM5</accession>
<evidence type="ECO:0000256" key="8">
    <source>
        <dbReference type="ARBA" id="ARBA00022777"/>
    </source>
</evidence>
<evidence type="ECO:0000313" key="20">
    <source>
        <dbReference type="EMBL" id="CAH2255875.1"/>
    </source>
</evidence>
<dbReference type="SMART" id="SM00285">
    <property type="entry name" value="PBD"/>
    <property type="match status" value="2"/>
</dbReference>
<dbReference type="GO" id="GO:0031032">
    <property type="term" value="P:actomyosin structure organization"/>
    <property type="evidence" value="ECO:0007669"/>
    <property type="project" value="TreeGrafter"/>
</dbReference>
<feature type="compositionally biased region" description="Basic and acidic residues" evidence="15">
    <location>
        <begin position="1192"/>
        <end position="1205"/>
    </location>
</feature>
<evidence type="ECO:0000256" key="15">
    <source>
        <dbReference type="SAM" id="MobiDB-lite"/>
    </source>
</evidence>
<gene>
    <name evidence="20" type="ORF">PECUL_23A011349</name>
</gene>
<feature type="coiled-coil region" evidence="14">
    <location>
        <begin position="311"/>
        <end position="366"/>
    </location>
</feature>
<dbReference type="PANTHER" id="PTHR22988">
    <property type="entry name" value="MYOTONIC DYSTROPHY S/T KINASE-RELATED"/>
    <property type="match status" value="1"/>
</dbReference>
<feature type="compositionally biased region" description="Low complexity" evidence="15">
    <location>
        <begin position="1089"/>
        <end position="1106"/>
    </location>
</feature>
<evidence type="ECO:0000256" key="1">
    <source>
        <dbReference type="ARBA" id="ARBA00001946"/>
    </source>
</evidence>
<evidence type="ECO:0000256" key="11">
    <source>
        <dbReference type="ARBA" id="ARBA00023273"/>
    </source>
</evidence>
<protein>
    <submittedName>
        <fullName evidence="20">Serine threonine- kinase MRCK alpha isoform X3</fullName>
    </submittedName>
</protein>
<comment type="catalytic activity">
    <reaction evidence="13">
        <text>L-seryl-[protein] + ATP = O-phospho-L-seryl-[protein] + ADP + H(+)</text>
        <dbReference type="Rhea" id="RHEA:17989"/>
        <dbReference type="Rhea" id="RHEA-COMP:9863"/>
        <dbReference type="Rhea" id="RHEA-COMP:11604"/>
        <dbReference type="ChEBI" id="CHEBI:15378"/>
        <dbReference type="ChEBI" id="CHEBI:29999"/>
        <dbReference type="ChEBI" id="CHEBI:30616"/>
        <dbReference type="ChEBI" id="CHEBI:83421"/>
        <dbReference type="ChEBI" id="CHEBI:456216"/>
        <dbReference type="EC" id="2.7.11.1"/>
    </reaction>
</comment>
<keyword evidence="10 14" id="KW-0175">Coiled coil</keyword>
<dbReference type="CDD" id="cd00132">
    <property type="entry name" value="CRIB"/>
    <property type="match status" value="1"/>
</dbReference>
<keyword evidence="11" id="KW-0966">Cell projection</keyword>
<evidence type="ECO:0000259" key="17">
    <source>
        <dbReference type="PROSITE" id="PS50081"/>
    </source>
</evidence>
<dbReference type="CDD" id="cd01243">
    <property type="entry name" value="PH_MRCK"/>
    <property type="match status" value="1"/>
</dbReference>
<keyword evidence="7" id="KW-0479">Metal-binding</keyword>
<comment type="cofactor">
    <cofactor evidence="1">
        <name>Mg(2+)</name>
        <dbReference type="ChEBI" id="CHEBI:18420"/>
    </cofactor>
</comment>
<dbReference type="Pfam" id="PF08826">
    <property type="entry name" value="DMPK_coil"/>
    <property type="match status" value="1"/>
</dbReference>
<dbReference type="FunFam" id="3.30.60.20:FF:000005">
    <property type="entry name" value="Non-specific serine/threonine protein kinase"/>
    <property type="match status" value="1"/>
</dbReference>
<evidence type="ECO:0000313" key="21">
    <source>
        <dbReference type="Proteomes" id="UP001295444"/>
    </source>
</evidence>
<dbReference type="GO" id="GO:0046872">
    <property type="term" value="F:metal ion binding"/>
    <property type="evidence" value="ECO:0007669"/>
    <property type="project" value="UniProtKB-KW"/>
</dbReference>
<dbReference type="Proteomes" id="UP001295444">
    <property type="component" value="Chromosome 02"/>
</dbReference>
<dbReference type="SMART" id="SM00036">
    <property type="entry name" value="CNH"/>
    <property type="match status" value="1"/>
</dbReference>
<dbReference type="EMBL" id="OW240913">
    <property type="protein sequence ID" value="CAH2255875.1"/>
    <property type="molecule type" value="Genomic_DNA"/>
</dbReference>
<dbReference type="SMART" id="SM00233">
    <property type="entry name" value="PH"/>
    <property type="match status" value="1"/>
</dbReference>
<feature type="compositionally biased region" description="Low complexity" evidence="15">
    <location>
        <begin position="1174"/>
        <end position="1190"/>
    </location>
</feature>
<dbReference type="Pfam" id="PF15796">
    <property type="entry name" value="KELK"/>
    <property type="match status" value="1"/>
</dbReference>
<evidence type="ECO:0000256" key="10">
    <source>
        <dbReference type="ARBA" id="ARBA00023054"/>
    </source>
</evidence>
<comment type="subcellular location">
    <subcellularLocation>
        <location evidence="3">Cell projection</location>
        <location evidence="3">Lamellipodium</location>
    </subcellularLocation>
    <subcellularLocation>
        <location evidence="2">Cytoplasm</location>
    </subcellularLocation>
</comment>
<feature type="compositionally biased region" description="Polar residues" evidence="15">
    <location>
        <begin position="101"/>
        <end position="111"/>
    </location>
</feature>
<dbReference type="InterPro" id="IPR050839">
    <property type="entry name" value="Rho-assoc_Ser/Thr_Kinase"/>
</dbReference>
<evidence type="ECO:0000256" key="3">
    <source>
        <dbReference type="ARBA" id="ARBA00004510"/>
    </source>
</evidence>
<name>A0AAD1VWM5_PELCU</name>
<evidence type="ECO:0000256" key="12">
    <source>
        <dbReference type="ARBA" id="ARBA00047899"/>
    </source>
</evidence>
<dbReference type="GO" id="GO:0030027">
    <property type="term" value="C:lamellipodium"/>
    <property type="evidence" value="ECO:0007669"/>
    <property type="project" value="UniProtKB-SubCell"/>
</dbReference>